<name>A0A1S1VA53_9FIRM</name>
<dbReference type="Proteomes" id="UP000180254">
    <property type="component" value="Unassembled WGS sequence"/>
</dbReference>
<sequence length="388" mass="45460">MGRYNFDEKVDRKNTNSLKYDFHRERHKPEDLFPLWVADMDFRLPPEVTDPMVKRCQHGIFGYSEPKSSYFESVKSWYRDVHSLELEDEWFKVAPGIVFTINAVIRGLTSPGDSVMVQKPVYYPFFKSIENNGRKVVNSPLLQIDGVYQMDFEDLEQKIVEENVKLFILCSPHNPVGRVWTEEELLRVGSICKRHGVVVISDEAHSDFAYTRKHIPFWNVDESFKEFSLICTSPGKTFNQAGLQNANIFVANNRLREIVNREIEISGYSNLNVFGIIACEEAYRHGREWYWELRDYLLENIEFVRNYLSAHLPKVKLVEPESTYLLWLDFSEYGLSQEELDRIIVEQSKLWLNSGTIFGSEGEGFQRLNIATRRENLEYAMNQLKKSF</sequence>
<evidence type="ECO:0000256" key="4">
    <source>
        <dbReference type="ARBA" id="ARBA00023239"/>
    </source>
</evidence>
<keyword evidence="4 7" id="KW-0456">Lyase</keyword>
<dbReference type="InterPro" id="IPR015422">
    <property type="entry name" value="PyrdxlP-dep_Trfase_small"/>
</dbReference>
<accession>A0A1S1VA53</accession>
<dbReference type="InterPro" id="IPR004839">
    <property type="entry name" value="Aminotransferase_I/II_large"/>
</dbReference>
<evidence type="ECO:0000256" key="5">
    <source>
        <dbReference type="ARBA" id="ARBA00037974"/>
    </source>
</evidence>
<organism evidence="7 8">
    <name type="scientific">Andreesenia angusta</name>
    <dbReference type="NCBI Taxonomy" id="39480"/>
    <lineage>
        <taxon>Bacteria</taxon>
        <taxon>Bacillati</taxon>
        <taxon>Bacillota</taxon>
        <taxon>Tissierellia</taxon>
        <taxon>Tissierellales</taxon>
        <taxon>Gottschalkiaceae</taxon>
        <taxon>Andreesenia</taxon>
    </lineage>
</organism>
<dbReference type="InterPro" id="IPR027619">
    <property type="entry name" value="C-S_lyase_PatB-like"/>
</dbReference>
<comment type="caution">
    <text evidence="7">The sequence shown here is derived from an EMBL/GenBank/DDBJ whole genome shotgun (WGS) entry which is preliminary data.</text>
</comment>
<evidence type="ECO:0000256" key="1">
    <source>
        <dbReference type="ARBA" id="ARBA00001933"/>
    </source>
</evidence>
<keyword evidence="8" id="KW-1185">Reference proteome</keyword>
<dbReference type="EMBL" id="MKIE01000001">
    <property type="protein sequence ID" value="OHW63462.1"/>
    <property type="molecule type" value="Genomic_DNA"/>
</dbReference>
<dbReference type="AlphaFoldDB" id="A0A1S1VA53"/>
<dbReference type="STRING" id="39480.EUAN_03260"/>
<dbReference type="InterPro" id="IPR015421">
    <property type="entry name" value="PyrdxlP-dep_Trfase_major"/>
</dbReference>
<dbReference type="GO" id="GO:0047804">
    <property type="term" value="F:cysteine-S-conjugate beta-lyase activity"/>
    <property type="evidence" value="ECO:0007669"/>
    <property type="project" value="UniProtKB-EC"/>
</dbReference>
<dbReference type="InterPro" id="IPR051798">
    <property type="entry name" value="Class-II_PLP-Dep_Aminotrans"/>
</dbReference>
<dbReference type="EC" id="4.4.1.13" evidence="2"/>
<comment type="similarity">
    <text evidence="5">Belongs to the class-II pyridoxal-phosphate-dependent aminotransferase family. MalY/PatB cystathionine beta-lyase subfamily.</text>
</comment>
<keyword evidence="3" id="KW-0663">Pyridoxal phosphate</keyword>
<dbReference type="Pfam" id="PF00155">
    <property type="entry name" value="Aminotran_1_2"/>
    <property type="match status" value="1"/>
</dbReference>
<feature type="domain" description="Aminotransferase class I/classII large" evidence="6">
    <location>
        <begin position="73"/>
        <end position="383"/>
    </location>
</feature>
<dbReference type="NCBIfam" id="TIGR04350">
    <property type="entry name" value="C_S_lyase_PatB"/>
    <property type="match status" value="1"/>
</dbReference>
<reference evidence="7 8" key="1">
    <citation type="submission" date="2016-09" db="EMBL/GenBank/DDBJ databases">
        <title>Genome sequence of Eubacterium angustum.</title>
        <authorList>
            <person name="Poehlein A."/>
            <person name="Daniel R."/>
        </authorList>
    </citation>
    <scope>NUCLEOTIDE SEQUENCE [LARGE SCALE GENOMIC DNA]</scope>
    <source>
        <strain evidence="7 8">DSM 1989</strain>
    </source>
</reference>
<comment type="cofactor">
    <cofactor evidence="1">
        <name>pyridoxal 5'-phosphate</name>
        <dbReference type="ChEBI" id="CHEBI:597326"/>
    </cofactor>
</comment>
<evidence type="ECO:0000313" key="8">
    <source>
        <dbReference type="Proteomes" id="UP000180254"/>
    </source>
</evidence>
<dbReference type="SUPFAM" id="SSF53383">
    <property type="entry name" value="PLP-dependent transferases"/>
    <property type="match status" value="1"/>
</dbReference>
<protein>
    <recommendedName>
        <fullName evidence="2">cysteine-S-conjugate beta-lyase</fullName>
        <ecNumber evidence="2">4.4.1.13</ecNumber>
    </recommendedName>
</protein>
<gene>
    <name evidence="7" type="primary">patB</name>
    <name evidence="7" type="ORF">EUAN_03260</name>
</gene>
<dbReference type="Gene3D" id="3.90.1150.10">
    <property type="entry name" value="Aspartate Aminotransferase, domain 1"/>
    <property type="match status" value="1"/>
</dbReference>
<dbReference type="CDD" id="cd00609">
    <property type="entry name" value="AAT_like"/>
    <property type="match status" value="1"/>
</dbReference>
<evidence type="ECO:0000259" key="6">
    <source>
        <dbReference type="Pfam" id="PF00155"/>
    </source>
</evidence>
<dbReference type="GO" id="GO:0030170">
    <property type="term" value="F:pyridoxal phosphate binding"/>
    <property type="evidence" value="ECO:0007669"/>
    <property type="project" value="InterPro"/>
</dbReference>
<proteinExistence type="inferred from homology"/>
<dbReference type="PANTHER" id="PTHR43525">
    <property type="entry name" value="PROTEIN MALY"/>
    <property type="match status" value="1"/>
</dbReference>
<evidence type="ECO:0000313" key="7">
    <source>
        <dbReference type="EMBL" id="OHW63462.1"/>
    </source>
</evidence>
<dbReference type="RefSeq" id="WP_071060962.1">
    <property type="nucleotide sequence ID" value="NZ_MKIE01000001.1"/>
</dbReference>
<dbReference type="InterPro" id="IPR015424">
    <property type="entry name" value="PyrdxlP-dep_Trfase"/>
</dbReference>
<evidence type="ECO:0000256" key="3">
    <source>
        <dbReference type="ARBA" id="ARBA00022898"/>
    </source>
</evidence>
<dbReference type="Gene3D" id="3.40.640.10">
    <property type="entry name" value="Type I PLP-dependent aspartate aminotransferase-like (Major domain)"/>
    <property type="match status" value="1"/>
</dbReference>
<dbReference type="PANTHER" id="PTHR43525:SF1">
    <property type="entry name" value="PROTEIN MALY"/>
    <property type="match status" value="1"/>
</dbReference>
<evidence type="ECO:0000256" key="2">
    <source>
        <dbReference type="ARBA" id="ARBA00012224"/>
    </source>
</evidence>